<dbReference type="Proteomes" id="UP000324222">
    <property type="component" value="Unassembled WGS sequence"/>
</dbReference>
<dbReference type="AlphaFoldDB" id="A0A5B7G0C5"/>
<comment type="caution">
    <text evidence="1">The sequence shown here is derived from an EMBL/GenBank/DDBJ whole genome shotgun (WGS) entry which is preliminary data.</text>
</comment>
<protein>
    <submittedName>
        <fullName evidence="1">Uncharacterized protein</fullName>
    </submittedName>
</protein>
<organism evidence="1 2">
    <name type="scientific">Portunus trituberculatus</name>
    <name type="common">Swimming crab</name>
    <name type="synonym">Neptunus trituberculatus</name>
    <dbReference type="NCBI Taxonomy" id="210409"/>
    <lineage>
        <taxon>Eukaryota</taxon>
        <taxon>Metazoa</taxon>
        <taxon>Ecdysozoa</taxon>
        <taxon>Arthropoda</taxon>
        <taxon>Crustacea</taxon>
        <taxon>Multicrustacea</taxon>
        <taxon>Malacostraca</taxon>
        <taxon>Eumalacostraca</taxon>
        <taxon>Eucarida</taxon>
        <taxon>Decapoda</taxon>
        <taxon>Pleocyemata</taxon>
        <taxon>Brachyura</taxon>
        <taxon>Eubrachyura</taxon>
        <taxon>Portunoidea</taxon>
        <taxon>Portunidae</taxon>
        <taxon>Portuninae</taxon>
        <taxon>Portunus</taxon>
    </lineage>
</organism>
<sequence length="221" mass="24376">MLQSSKSNADRTLHEAALRAVAQPCPAPGTSLEGYRIPFSTPSPPLTTHFKEPRGYAPGSLKGQALRLEIQQLKDKDAIEEAPPTLGFYSHTFVVPKAFRRFHPKQVCRHHKVEDGEGLPHSPVSGRLVSPGFIGRGGLKSHGLSHRQPWAIRLGLQHFVEVLQNSVVAVFSDNTTALAYLKREGVWGYTTVDLFATRLNYRIPNFVSSFQDPQAIATDAV</sequence>
<proteinExistence type="predicted"/>
<name>A0A5B7G0C5_PORTR</name>
<keyword evidence="2" id="KW-1185">Reference proteome</keyword>
<gene>
    <name evidence="1" type="ORF">E2C01_044753</name>
</gene>
<reference evidence="1 2" key="1">
    <citation type="submission" date="2019-05" db="EMBL/GenBank/DDBJ databases">
        <title>Another draft genome of Portunus trituberculatus and its Hox gene families provides insights of decapod evolution.</title>
        <authorList>
            <person name="Jeong J.-H."/>
            <person name="Song I."/>
            <person name="Kim S."/>
            <person name="Choi T."/>
            <person name="Kim D."/>
            <person name="Ryu S."/>
            <person name="Kim W."/>
        </authorList>
    </citation>
    <scope>NUCLEOTIDE SEQUENCE [LARGE SCALE GENOMIC DNA]</scope>
    <source>
        <tissue evidence="1">Muscle</tissue>
    </source>
</reference>
<dbReference type="EMBL" id="VSRR010009809">
    <property type="protein sequence ID" value="MPC50919.1"/>
    <property type="molecule type" value="Genomic_DNA"/>
</dbReference>
<evidence type="ECO:0000313" key="1">
    <source>
        <dbReference type="EMBL" id="MPC50919.1"/>
    </source>
</evidence>
<evidence type="ECO:0000313" key="2">
    <source>
        <dbReference type="Proteomes" id="UP000324222"/>
    </source>
</evidence>
<accession>A0A5B7G0C5</accession>
<dbReference type="OrthoDB" id="6771932at2759"/>